<dbReference type="PANTHER" id="PTHR11895:SF176">
    <property type="entry name" value="AMIDASE AMID-RELATED"/>
    <property type="match status" value="1"/>
</dbReference>
<gene>
    <name evidence="3" type="ORF">AN936_03200</name>
</gene>
<dbReference type="InterPro" id="IPR000120">
    <property type="entry name" value="Amidase"/>
</dbReference>
<feature type="domain" description="Amidase" evidence="2">
    <location>
        <begin position="92"/>
        <end position="523"/>
    </location>
</feature>
<dbReference type="InterPro" id="IPR036928">
    <property type="entry name" value="AS_sf"/>
</dbReference>
<dbReference type="KEGG" id="smag:AN936_03200"/>
<protein>
    <recommendedName>
        <fullName evidence="2">Amidase domain-containing protein</fullName>
    </recommendedName>
</protein>
<dbReference type="InterPro" id="IPR006311">
    <property type="entry name" value="TAT_signal"/>
</dbReference>
<reference evidence="3 4" key="1">
    <citation type="journal article" date="2015" name="Genome Announc.">
        <title>Complete Genome Sequence of Polypropylene Glycol- and Polyethylene Glycol-Degrading Sphingopyxis macrogoltabida Strain EY-1.</title>
        <authorList>
            <person name="Ohtsubo Y."/>
            <person name="Nagata Y."/>
            <person name="Numata M."/>
            <person name="Tsuchikane K."/>
            <person name="Hosoyama A."/>
            <person name="Yamazoe A."/>
            <person name="Tsuda M."/>
            <person name="Fujita N."/>
            <person name="Kawai F."/>
        </authorList>
    </citation>
    <scope>NUCLEOTIDE SEQUENCE [LARGE SCALE GENOMIC DNA]</scope>
    <source>
        <strain evidence="3 4">EY-1</strain>
    </source>
</reference>
<dbReference type="AlphaFoldDB" id="A0A0N9V5X2"/>
<dbReference type="EMBL" id="CP012700">
    <property type="protein sequence ID" value="ALH79407.1"/>
    <property type="molecule type" value="Genomic_DNA"/>
</dbReference>
<dbReference type="GO" id="GO:0003824">
    <property type="term" value="F:catalytic activity"/>
    <property type="evidence" value="ECO:0007669"/>
    <property type="project" value="InterPro"/>
</dbReference>
<feature type="region of interest" description="Disordered" evidence="1">
    <location>
        <begin position="536"/>
        <end position="555"/>
    </location>
</feature>
<dbReference type="Proteomes" id="UP000058074">
    <property type="component" value="Chromosome"/>
</dbReference>
<dbReference type="PROSITE" id="PS51318">
    <property type="entry name" value="TAT"/>
    <property type="match status" value="1"/>
</dbReference>
<dbReference type="PROSITE" id="PS00571">
    <property type="entry name" value="AMIDASES"/>
    <property type="match status" value="1"/>
</dbReference>
<dbReference type="InterPro" id="IPR020556">
    <property type="entry name" value="Amidase_CS"/>
</dbReference>
<accession>A0A0N9V5X2</accession>
<proteinExistence type="predicted"/>
<dbReference type="Pfam" id="PF01425">
    <property type="entry name" value="Amidase"/>
    <property type="match status" value="1"/>
</dbReference>
<sequence>MSGSVSDRGASGPLKADACRCRCRCLRAPAFVFAMNRRELLFAAAAAAGGGQSLLASRSGAAALDKPAGDPADLTIAEAAGAIRAGTLTASDLTKACLGRIDARNPRINAIITPMREQALAQAAALDAEARTGRFRSALHGVPIALKDNIDTADAPTTNASALLKDHVPAKDAHVVRRLREAGAIIVAKANLAEFAVSPTNATSHYGPVRNPWSEDHVSGGSSGGSGAAVAAGMCFGALGTDSGGSVRIPSAWCGVVGLKPTAGLVSNGGAGPGIAILDTIGPIARTVEDVSLLLGAMTGYDPFDPASVERPREDYAAVPGRPVSALRIGVPRRPFFDGLDPEVAGAVDTALKTLATIAGSIRDVDFRWGDLPEGAFTAPDLLSYHSRPFAERPDAYQTRTRNIMQMLTEMLDDPKGGSPSHKLGEHVAMIRSIAQRQRTIDAAFDGFDILVLPTTKTLPPTVTAAVASEYGPGVEPLFSIENTMIFNLVGLPALSVPCGLSKDGLPIGMTIAGPRFSEVTLLALGAAYERRAGWRGSRPVGRDGRNNPVGRGEG</sequence>
<dbReference type="Gene3D" id="3.90.1300.10">
    <property type="entry name" value="Amidase signature (AS) domain"/>
    <property type="match status" value="1"/>
</dbReference>
<evidence type="ECO:0000313" key="4">
    <source>
        <dbReference type="Proteomes" id="UP000058074"/>
    </source>
</evidence>
<evidence type="ECO:0000256" key="1">
    <source>
        <dbReference type="SAM" id="MobiDB-lite"/>
    </source>
</evidence>
<evidence type="ECO:0000259" key="2">
    <source>
        <dbReference type="Pfam" id="PF01425"/>
    </source>
</evidence>
<dbReference type="InterPro" id="IPR023631">
    <property type="entry name" value="Amidase_dom"/>
</dbReference>
<dbReference type="PATRIC" id="fig|33050.5.peg.668"/>
<name>A0A0N9V5X2_SPHMC</name>
<dbReference type="SUPFAM" id="SSF75304">
    <property type="entry name" value="Amidase signature (AS) enzymes"/>
    <property type="match status" value="1"/>
</dbReference>
<dbReference type="PANTHER" id="PTHR11895">
    <property type="entry name" value="TRANSAMIDASE"/>
    <property type="match status" value="1"/>
</dbReference>
<organism evidence="3 4">
    <name type="scientific">Sphingopyxis macrogoltabida</name>
    <name type="common">Sphingomonas macrogoltabidus</name>
    <dbReference type="NCBI Taxonomy" id="33050"/>
    <lineage>
        <taxon>Bacteria</taxon>
        <taxon>Pseudomonadati</taxon>
        <taxon>Pseudomonadota</taxon>
        <taxon>Alphaproteobacteria</taxon>
        <taxon>Sphingomonadales</taxon>
        <taxon>Sphingomonadaceae</taxon>
        <taxon>Sphingopyxis</taxon>
    </lineage>
</organism>
<evidence type="ECO:0000313" key="3">
    <source>
        <dbReference type="EMBL" id="ALH79407.1"/>
    </source>
</evidence>